<keyword evidence="4" id="KW-1185">Reference proteome</keyword>
<accession>A0A556QN30</accession>
<dbReference type="GO" id="GO:0000160">
    <property type="term" value="P:phosphorelay signal transduction system"/>
    <property type="evidence" value="ECO:0007669"/>
    <property type="project" value="InterPro"/>
</dbReference>
<dbReference type="PANTHER" id="PTHR44520:SF1">
    <property type="entry name" value="TWO-COMPONENT SYSTEM REGULATORY PROTEIN"/>
    <property type="match status" value="1"/>
</dbReference>
<keyword evidence="1" id="KW-0597">Phosphoprotein</keyword>
<dbReference type="Gene3D" id="3.40.50.2300">
    <property type="match status" value="1"/>
</dbReference>
<sequence length="161" mass="17682">MLLSHVLYAEDDENDAFFMRRAFVPLAPAQLTIVIDGSDVISYLDGIGAYSDQTAHPRPQLLILDIKMPEVTGLEVLAWVRSHGKFAALPIVMLTSSSQLTDIDFSRKNGANAYLVKPSQSRELVEVMKRLIAAVDAQQTSGDPLLAMPENLLIEQSAKKS</sequence>
<dbReference type="PROSITE" id="PS50110">
    <property type="entry name" value="RESPONSE_REGULATORY"/>
    <property type="match status" value="1"/>
</dbReference>
<name>A0A556QN30_9BACT</name>
<dbReference type="InterPro" id="IPR001789">
    <property type="entry name" value="Sig_transdc_resp-reg_receiver"/>
</dbReference>
<dbReference type="OrthoDB" id="195863at2"/>
<organism evidence="3 4">
    <name type="scientific">Rariglobus hedericola</name>
    <dbReference type="NCBI Taxonomy" id="2597822"/>
    <lineage>
        <taxon>Bacteria</taxon>
        <taxon>Pseudomonadati</taxon>
        <taxon>Verrucomicrobiota</taxon>
        <taxon>Opitutia</taxon>
        <taxon>Opitutales</taxon>
        <taxon>Opitutaceae</taxon>
        <taxon>Rariglobus</taxon>
    </lineage>
</organism>
<feature type="modified residue" description="4-aspartylphosphate" evidence="1">
    <location>
        <position position="65"/>
    </location>
</feature>
<proteinExistence type="predicted"/>
<dbReference type="CDD" id="cd17557">
    <property type="entry name" value="REC_Rcp-like"/>
    <property type="match status" value="1"/>
</dbReference>
<evidence type="ECO:0000313" key="3">
    <source>
        <dbReference type="EMBL" id="TSJ78043.1"/>
    </source>
</evidence>
<evidence type="ECO:0000313" key="4">
    <source>
        <dbReference type="Proteomes" id="UP000315648"/>
    </source>
</evidence>
<dbReference type="InterPro" id="IPR052893">
    <property type="entry name" value="TCS_response_regulator"/>
</dbReference>
<dbReference type="PANTHER" id="PTHR44520">
    <property type="entry name" value="RESPONSE REGULATOR RCP1-RELATED"/>
    <property type="match status" value="1"/>
</dbReference>
<feature type="domain" description="Response regulatory" evidence="2">
    <location>
        <begin position="5"/>
        <end position="132"/>
    </location>
</feature>
<evidence type="ECO:0000256" key="1">
    <source>
        <dbReference type="PROSITE-ProRule" id="PRU00169"/>
    </source>
</evidence>
<evidence type="ECO:0000259" key="2">
    <source>
        <dbReference type="PROSITE" id="PS50110"/>
    </source>
</evidence>
<reference evidence="3 4" key="1">
    <citation type="submission" date="2019-07" db="EMBL/GenBank/DDBJ databases">
        <title>Description of 53C-WASEF.</title>
        <authorList>
            <person name="Pitt A."/>
            <person name="Hahn M.W."/>
        </authorList>
    </citation>
    <scope>NUCLEOTIDE SEQUENCE [LARGE SCALE GENOMIC DNA]</scope>
    <source>
        <strain evidence="3 4">53C-WASEF</strain>
    </source>
</reference>
<protein>
    <submittedName>
        <fullName evidence="3">Response regulator</fullName>
    </submittedName>
</protein>
<dbReference type="Pfam" id="PF00072">
    <property type="entry name" value="Response_reg"/>
    <property type="match status" value="1"/>
</dbReference>
<dbReference type="SMART" id="SM00448">
    <property type="entry name" value="REC"/>
    <property type="match status" value="1"/>
</dbReference>
<dbReference type="EMBL" id="VMBG01000001">
    <property type="protein sequence ID" value="TSJ78043.1"/>
    <property type="molecule type" value="Genomic_DNA"/>
</dbReference>
<dbReference type="Proteomes" id="UP000315648">
    <property type="component" value="Unassembled WGS sequence"/>
</dbReference>
<dbReference type="InterPro" id="IPR011006">
    <property type="entry name" value="CheY-like_superfamily"/>
</dbReference>
<gene>
    <name evidence="3" type="ORF">FPL22_01660</name>
</gene>
<dbReference type="SUPFAM" id="SSF52172">
    <property type="entry name" value="CheY-like"/>
    <property type="match status" value="1"/>
</dbReference>
<dbReference type="AlphaFoldDB" id="A0A556QN30"/>
<comment type="caution">
    <text evidence="3">The sequence shown here is derived from an EMBL/GenBank/DDBJ whole genome shotgun (WGS) entry which is preliminary data.</text>
</comment>